<evidence type="ECO:0000313" key="3">
    <source>
        <dbReference type="EnsemblMetazoa" id="PPA05430.1"/>
    </source>
</evidence>
<reference evidence="4" key="1">
    <citation type="journal article" date="2008" name="Nat. Genet.">
        <title>The Pristionchus pacificus genome provides a unique perspective on nematode lifestyle and parasitism.</title>
        <authorList>
            <person name="Dieterich C."/>
            <person name="Clifton S.W."/>
            <person name="Schuster L.N."/>
            <person name="Chinwalla A."/>
            <person name="Delehaunty K."/>
            <person name="Dinkelacker I."/>
            <person name="Fulton L."/>
            <person name="Fulton R."/>
            <person name="Godfrey J."/>
            <person name="Minx P."/>
            <person name="Mitreva M."/>
            <person name="Roeseler W."/>
            <person name="Tian H."/>
            <person name="Witte H."/>
            <person name="Yang S.P."/>
            <person name="Wilson R.K."/>
            <person name="Sommer R.J."/>
        </authorList>
    </citation>
    <scope>NUCLEOTIDE SEQUENCE [LARGE SCALE GENOMIC DNA]</scope>
    <source>
        <strain evidence="4">PS312</strain>
    </source>
</reference>
<accession>A0A8R1U688</accession>
<evidence type="ECO:0000256" key="1">
    <source>
        <dbReference type="SAM" id="MobiDB-lite"/>
    </source>
</evidence>
<proteinExistence type="predicted"/>
<dbReference type="AlphaFoldDB" id="A0A2A6CSX5"/>
<feature type="signal peptide" evidence="2">
    <location>
        <begin position="1"/>
        <end position="20"/>
    </location>
</feature>
<protein>
    <submittedName>
        <fullName evidence="3">Uncharacterized protein</fullName>
    </submittedName>
</protein>
<keyword evidence="2" id="KW-0732">Signal</keyword>
<evidence type="ECO:0000313" key="4">
    <source>
        <dbReference type="Proteomes" id="UP000005239"/>
    </source>
</evidence>
<dbReference type="EnsemblMetazoa" id="PPA05430.1">
    <property type="protein sequence ID" value="PPA05430.1"/>
    <property type="gene ID" value="WBGene00094984"/>
</dbReference>
<accession>A0A2A6CSX5</accession>
<organism evidence="3 4">
    <name type="scientific">Pristionchus pacificus</name>
    <name type="common">Parasitic nematode worm</name>
    <dbReference type="NCBI Taxonomy" id="54126"/>
    <lineage>
        <taxon>Eukaryota</taxon>
        <taxon>Metazoa</taxon>
        <taxon>Ecdysozoa</taxon>
        <taxon>Nematoda</taxon>
        <taxon>Chromadorea</taxon>
        <taxon>Rhabditida</taxon>
        <taxon>Rhabditina</taxon>
        <taxon>Diplogasteromorpha</taxon>
        <taxon>Diplogasteroidea</taxon>
        <taxon>Neodiplogasteridae</taxon>
        <taxon>Pristionchus</taxon>
    </lineage>
</organism>
<evidence type="ECO:0000256" key="2">
    <source>
        <dbReference type="SAM" id="SignalP"/>
    </source>
</evidence>
<name>A0A2A6CSX5_PRIPA</name>
<dbReference type="Proteomes" id="UP000005239">
    <property type="component" value="Unassembled WGS sequence"/>
</dbReference>
<keyword evidence="4" id="KW-1185">Reference proteome</keyword>
<gene>
    <name evidence="3" type="primary">WBGene00094984</name>
</gene>
<reference evidence="3" key="2">
    <citation type="submission" date="2022-06" db="UniProtKB">
        <authorList>
            <consortium name="EnsemblMetazoa"/>
        </authorList>
    </citation>
    <scope>IDENTIFICATION</scope>
    <source>
        <strain evidence="3">PS312</strain>
    </source>
</reference>
<feature type="compositionally biased region" description="Basic and acidic residues" evidence="1">
    <location>
        <begin position="195"/>
        <end position="208"/>
    </location>
</feature>
<feature type="chain" id="PRO_5043624219" evidence="2">
    <location>
        <begin position="21"/>
        <end position="208"/>
    </location>
</feature>
<feature type="region of interest" description="Disordered" evidence="1">
    <location>
        <begin position="131"/>
        <end position="208"/>
    </location>
</feature>
<feature type="compositionally biased region" description="Basic and acidic residues" evidence="1">
    <location>
        <begin position="131"/>
        <end position="143"/>
    </location>
</feature>
<sequence length="208" mass="20528">MPTNHFYLLISSATLASVAAAAGTAEGMVAGLDDMLEKVPLVGGPAAALLQGVAAPMASVADGVVGQFGTSIMGGQGGIPGVGGLLGGRGQSGGMAGGIPVIGDLMNGLGGKGGLGGGGIPVIGDLLGGRGDQRGRDGHEERGIYGVTHGHGGTHGEHRGNGGHAHGENGNHQNQDLNDSRGEQHGNGGHGGNWNDHEERSNHDLIRI</sequence>
<feature type="compositionally biased region" description="Basic and acidic residues" evidence="1">
    <location>
        <begin position="154"/>
        <end position="169"/>
    </location>
</feature>